<comment type="caution">
    <text evidence="11">The sequence shown here is derived from an EMBL/GenBank/DDBJ whole genome shotgun (WGS) entry which is preliminary data.</text>
</comment>
<dbReference type="InterPro" id="IPR032807">
    <property type="entry name" value="GNVR"/>
</dbReference>
<feature type="transmembrane region" description="Helical" evidence="7">
    <location>
        <begin position="445"/>
        <end position="465"/>
    </location>
</feature>
<dbReference type="Pfam" id="PF13807">
    <property type="entry name" value="GNVR"/>
    <property type="match status" value="1"/>
</dbReference>
<dbReference type="InterPro" id="IPR002586">
    <property type="entry name" value="CobQ/CobB/MinD/ParA_Nub-bd_dom"/>
</dbReference>
<evidence type="ECO:0000256" key="1">
    <source>
        <dbReference type="ARBA" id="ARBA00004651"/>
    </source>
</evidence>
<dbReference type="PANTHER" id="PTHR32309">
    <property type="entry name" value="TYROSINE-PROTEIN KINASE"/>
    <property type="match status" value="1"/>
</dbReference>
<evidence type="ECO:0000259" key="10">
    <source>
        <dbReference type="Pfam" id="PF13807"/>
    </source>
</evidence>
<evidence type="ECO:0000313" key="12">
    <source>
        <dbReference type="Proteomes" id="UP000600449"/>
    </source>
</evidence>
<gene>
    <name evidence="11" type="ORF">GCM10011322_20980</name>
</gene>
<feature type="coiled-coil region" evidence="6">
    <location>
        <begin position="303"/>
        <end position="415"/>
    </location>
</feature>
<dbReference type="Gene3D" id="3.40.50.300">
    <property type="entry name" value="P-loop containing nucleotide triphosphate hydrolases"/>
    <property type="match status" value="1"/>
</dbReference>
<evidence type="ECO:0000259" key="9">
    <source>
        <dbReference type="Pfam" id="PF02706"/>
    </source>
</evidence>
<dbReference type="EMBL" id="BMMF01000005">
    <property type="protein sequence ID" value="GGK34089.1"/>
    <property type="molecule type" value="Genomic_DNA"/>
</dbReference>
<dbReference type="InterPro" id="IPR050445">
    <property type="entry name" value="Bact_polysacc_biosynth/exp"/>
</dbReference>
<evidence type="ECO:0000256" key="5">
    <source>
        <dbReference type="ARBA" id="ARBA00023136"/>
    </source>
</evidence>
<dbReference type="GO" id="GO:0004713">
    <property type="term" value="F:protein tyrosine kinase activity"/>
    <property type="evidence" value="ECO:0007669"/>
    <property type="project" value="TreeGrafter"/>
</dbReference>
<dbReference type="InterPro" id="IPR027417">
    <property type="entry name" value="P-loop_NTPase"/>
</dbReference>
<dbReference type="RefSeq" id="WP_188912494.1">
    <property type="nucleotide sequence ID" value="NZ_BMMF01000005.1"/>
</dbReference>
<dbReference type="PANTHER" id="PTHR32309:SF13">
    <property type="entry name" value="FERRIC ENTEROBACTIN TRANSPORT PROTEIN FEPE"/>
    <property type="match status" value="1"/>
</dbReference>
<evidence type="ECO:0000256" key="3">
    <source>
        <dbReference type="ARBA" id="ARBA00022692"/>
    </source>
</evidence>
<feature type="domain" description="Polysaccharide chain length determinant N-terminal" evidence="9">
    <location>
        <begin position="27"/>
        <end position="116"/>
    </location>
</feature>
<reference evidence="11 12" key="1">
    <citation type="journal article" date="2014" name="Int. J. Syst. Evol. Microbiol.">
        <title>Complete genome sequence of Corynebacterium casei LMG S-19264T (=DSM 44701T), isolated from a smear-ripened cheese.</title>
        <authorList>
            <consortium name="US DOE Joint Genome Institute (JGI-PGF)"/>
            <person name="Walter F."/>
            <person name="Albersmeier A."/>
            <person name="Kalinowski J."/>
            <person name="Ruckert C."/>
        </authorList>
    </citation>
    <scope>NUCLEOTIDE SEQUENCE [LARGE SCALE GENOMIC DNA]</scope>
    <source>
        <strain evidence="11 12">CGMCC 1.9161</strain>
    </source>
</reference>
<evidence type="ECO:0000256" key="6">
    <source>
        <dbReference type="SAM" id="Coils"/>
    </source>
</evidence>
<dbReference type="SUPFAM" id="SSF52540">
    <property type="entry name" value="P-loop containing nucleoside triphosphate hydrolases"/>
    <property type="match status" value="1"/>
</dbReference>
<evidence type="ECO:0000256" key="4">
    <source>
        <dbReference type="ARBA" id="ARBA00022989"/>
    </source>
</evidence>
<sequence length="723" mass="76150">MKPFRDAAEFLDDPFPAAAPRLPAGWLDLRVYLALVRRRAPVVVATTLVGVALGFGAYLLSPERYAASAILLVDPRQQNVLSSESVLSGFGQDAAAVESQVELITSTAVLGRVVAEEGLASDPDFVSAGLRGRVMQALGLSAPEASSPERDAQIALSALARSLWVQRRGLTYILEVGVTTGDPQKSARLANAVAETYLGELVGARVDATRTANDFLADRIDDLRARLEISEQAVADFRSSNEILDVGQGDTLLDRRVAQLGADLAAARARVIEAQARRDQLALVGERLGDLGSLGEALQSPVVAELRVEYAELERNAAELELVYGPDHPALRQAQARADRAEALIRSEIGRISAGVENELETALRREASLQRDFEDLQGRYRDIGSASVRLRELEREAEANRAVYEQALLRLRETGEQEDLRIADARLVSPALPPLRKSAPKGSVMLAAGGVVGLFAGLAFALFAEATRRGFRTPDEAEAALGLAALGALPRSGGARGGRNRRRGAEAASDEITRAALRGIRARLREAGATRVVVTSVSPGEGKSTLALALARAFAVKGRRTLAIDADGEGAGLGTALGIAGENGFADLMRGRATLGEVLVRGRDGEPAAIPAGSPEALATLADLMEDADLGGFVERLATGWDQVVFDAPPLCAGGVEAGALARAGVKVLLVVEAERTGADDVEQALRRASIPRSAIVGFVLAKAAPETVPAYAGSARRARAA</sequence>
<dbReference type="GO" id="GO:0005886">
    <property type="term" value="C:plasma membrane"/>
    <property type="evidence" value="ECO:0007669"/>
    <property type="project" value="UniProtKB-SubCell"/>
</dbReference>
<protein>
    <submittedName>
        <fullName evidence="11">Uncharacterized protein</fullName>
    </submittedName>
</protein>
<keyword evidence="4 7" id="KW-1133">Transmembrane helix</keyword>
<feature type="domain" description="CobQ/CobB/MinD/ParA nucleotide binding" evidence="8">
    <location>
        <begin position="534"/>
        <end position="573"/>
    </location>
</feature>
<dbReference type="Pfam" id="PF01656">
    <property type="entry name" value="CbiA"/>
    <property type="match status" value="1"/>
</dbReference>
<organism evidence="11 12">
    <name type="scientific">Salinarimonas ramus</name>
    <dbReference type="NCBI Taxonomy" id="690164"/>
    <lineage>
        <taxon>Bacteria</taxon>
        <taxon>Pseudomonadati</taxon>
        <taxon>Pseudomonadota</taxon>
        <taxon>Alphaproteobacteria</taxon>
        <taxon>Hyphomicrobiales</taxon>
        <taxon>Salinarimonadaceae</taxon>
        <taxon>Salinarimonas</taxon>
    </lineage>
</organism>
<keyword evidence="5 7" id="KW-0472">Membrane</keyword>
<keyword evidence="6" id="KW-0175">Coiled coil</keyword>
<evidence type="ECO:0000256" key="7">
    <source>
        <dbReference type="SAM" id="Phobius"/>
    </source>
</evidence>
<evidence type="ECO:0000256" key="2">
    <source>
        <dbReference type="ARBA" id="ARBA00022475"/>
    </source>
</evidence>
<feature type="domain" description="Tyrosine-protein kinase G-rich" evidence="10">
    <location>
        <begin position="393"/>
        <end position="464"/>
    </location>
</feature>
<dbReference type="AlphaFoldDB" id="A0A917Q7V4"/>
<keyword evidence="3 7" id="KW-0812">Transmembrane</keyword>
<comment type="subcellular location">
    <subcellularLocation>
        <location evidence="1">Cell membrane</location>
        <topology evidence="1">Multi-pass membrane protein</topology>
    </subcellularLocation>
</comment>
<keyword evidence="2" id="KW-1003">Cell membrane</keyword>
<proteinExistence type="predicted"/>
<accession>A0A917Q7V4</accession>
<keyword evidence="12" id="KW-1185">Reference proteome</keyword>
<dbReference type="Pfam" id="PF02706">
    <property type="entry name" value="Wzz"/>
    <property type="match status" value="1"/>
</dbReference>
<evidence type="ECO:0000313" key="11">
    <source>
        <dbReference type="EMBL" id="GGK34089.1"/>
    </source>
</evidence>
<dbReference type="InterPro" id="IPR003856">
    <property type="entry name" value="LPS_length_determ_N"/>
</dbReference>
<evidence type="ECO:0000259" key="8">
    <source>
        <dbReference type="Pfam" id="PF01656"/>
    </source>
</evidence>
<feature type="transmembrane region" description="Helical" evidence="7">
    <location>
        <begin position="40"/>
        <end position="60"/>
    </location>
</feature>
<dbReference type="Proteomes" id="UP000600449">
    <property type="component" value="Unassembled WGS sequence"/>
</dbReference>
<name>A0A917Q7V4_9HYPH</name>